<dbReference type="AlphaFoldDB" id="A0A327JYY8"/>
<keyword evidence="2" id="KW-1185">Reference proteome</keyword>
<dbReference type="EMBL" id="NPEU01000475">
    <property type="protein sequence ID" value="RAI31760.1"/>
    <property type="molecule type" value="Genomic_DNA"/>
</dbReference>
<dbReference type="OrthoDB" id="7960633at2"/>
<comment type="caution">
    <text evidence="1">The sequence shown here is derived from an EMBL/GenBank/DDBJ whole genome shotgun (WGS) entry which is preliminary data.</text>
</comment>
<reference evidence="1 2" key="1">
    <citation type="submission" date="2017-07" db="EMBL/GenBank/DDBJ databases">
        <title>Draft Genome Sequences of Select Purple Nonsulfur Bacteria.</title>
        <authorList>
            <person name="Lasarre B."/>
            <person name="Mckinlay J.B."/>
        </authorList>
    </citation>
    <scope>NUCLEOTIDE SEQUENCE [LARGE SCALE GENOMIC DNA]</scope>
    <source>
        <strain evidence="1 2">DSM 11907</strain>
    </source>
</reference>
<accession>A0A327JYY8</accession>
<dbReference type="Gene3D" id="1.10.287.780">
    <property type="entry name" value="ITPase-like domains"/>
    <property type="match status" value="1"/>
</dbReference>
<evidence type="ECO:0000313" key="1">
    <source>
        <dbReference type="EMBL" id="RAI31760.1"/>
    </source>
</evidence>
<dbReference type="Proteomes" id="UP000248863">
    <property type="component" value="Unassembled WGS sequence"/>
</dbReference>
<dbReference type="Pfam" id="PF11519">
    <property type="entry name" value="DUF3222"/>
    <property type="match status" value="1"/>
</dbReference>
<dbReference type="InterPro" id="IPR023104">
    <property type="entry name" value="ITPase-like_dom_sf"/>
</dbReference>
<gene>
    <name evidence="1" type="ORF">CH338_25305</name>
</gene>
<proteinExistence type="predicted"/>
<sequence length="82" mass="8597">MPMTDLTAAISDEDVRKVAAALLKTAVETVSEEDGGAANKCKLCGASASWQHPVEAIVHAPDCPVVIAQRIVATAKVQMLRP</sequence>
<protein>
    <submittedName>
        <fullName evidence="1">DUF3222 domain-containing protein</fullName>
    </submittedName>
</protein>
<organism evidence="1 2">
    <name type="scientific">Rhodoplanes elegans</name>
    <dbReference type="NCBI Taxonomy" id="29408"/>
    <lineage>
        <taxon>Bacteria</taxon>
        <taxon>Pseudomonadati</taxon>
        <taxon>Pseudomonadota</taxon>
        <taxon>Alphaproteobacteria</taxon>
        <taxon>Hyphomicrobiales</taxon>
        <taxon>Nitrobacteraceae</taxon>
        <taxon>Rhodoplanes</taxon>
    </lineage>
</organism>
<dbReference type="InterPro" id="IPR021599">
    <property type="entry name" value="DUF3222"/>
</dbReference>
<name>A0A327JYY8_9BRAD</name>
<evidence type="ECO:0000313" key="2">
    <source>
        <dbReference type="Proteomes" id="UP000248863"/>
    </source>
</evidence>